<evidence type="ECO:0000256" key="4">
    <source>
        <dbReference type="ARBA" id="ARBA00022737"/>
    </source>
</evidence>
<dbReference type="Proteomes" id="UP001652583">
    <property type="component" value="Chromosome A2"/>
</dbReference>
<dbReference type="KEGG" id="aju:106979028"/>
<dbReference type="GO" id="GO:0008270">
    <property type="term" value="F:zinc ion binding"/>
    <property type="evidence" value="ECO:0007669"/>
    <property type="project" value="UniProtKB-KW"/>
</dbReference>
<dbReference type="SMART" id="SM00355">
    <property type="entry name" value="ZnF_C2H2"/>
    <property type="match status" value="11"/>
</dbReference>
<evidence type="ECO:0000259" key="13">
    <source>
        <dbReference type="PROSITE" id="PS50805"/>
    </source>
</evidence>
<dbReference type="InterPro" id="IPR013087">
    <property type="entry name" value="Znf_C2H2_type"/>
</dbReference>
<dbReference type="InterPro" id="IPR036236">
    <property type="entry name" value="Znf_C2H2_sf"/>
</dbReference>
<organism evidence="14 15">
    <name type="scientific">Acinonyx jubatus</name>
    <name type="common">Cheetah</name>
    <dbReference type="NCBI Taxonomy" id="32536"/>
    <lineage>
        <taxon>Eukaryota</taxon>
        <taxon>Metazoa</taxon>
        <taxon>Chordata</taxon>
        <taxon>Craniata</taxon>
        <taxon>Vertebrata</taxon>
        <taxon>Euteleostomi</taxon>
        <taxon>Mammalia</taxon>
        <taxon>Eutheria</taxon>
        <taxon>Laurasiatheria</taxon>
        <taxon>Carnivora</taxon>
        <taxon>Feliformia</taxon>
        <taxon>Felidae</taxon>
        <taxon>Felinae</taxon>
        <taxon>Acinonyx</taxon>
    </lineage>
</organism>
<feature type="domain" description="C2H2-type" evidence="12">
    <location>
        <begin position="470"/>
        <end position="497"/>
    </location>
</feature>
<evidence type="ECO:0000256" key="2">
    <source>
        <dbReference type="ARBA" id="ARBA00006991"/>
    </source>
</evidence>
<dbReference type="PANTHER" id="PTHR24399">
    <property type="entry name" value="ZINC FINGER AND BTB DOMAIN-CONTAINING"/>
    <property type="match status" value="1"/>
</dbReference>
<dbReference type="GO" id="GO:0003677">
    <property type="term" value="F:DNA binding"/>
    <property type="evidence" value="ECO:0007669"/>
    <property type="project" value="UniProtKB-KW"/>
</dbReference>
<dbReference type="Pfam" id="PF00096">
    <property type="entry name" value="zf-C2H2"/>
    <property type="match status" value="10"/>
</dbReference>
<feature type="domain" description="C2H2-type" evidence="12">
    <location>
        <begin position="274"/>
        <end position="301"/>
    </location>
</feature>
<dbReference type="InterPro" id="IPR001909">
    <property type="entry name" value="KRAB"/>
</dbReference>
<dbReference type="PANTHER" id="PTHR24399:SF75">
    <property type="entry name" value="ZFP14 ZINC FINGER PROTEIN-RELATED"/>
    <property type="match status" value="1"/>
</dbReference>
<dbReference type="Gene3D" id="3.30.160.60">
    <property type="entry name" value="Classic Zinc Finger"/>
    <property type="match status" value="11"/>
</dbReference>
<feature type="domain" description="C2H2-type" evidence="12">
    <location>
        <begin position="414"/>
        <end position="441"/>
    </location>
</feature>
<comment type="subcellular location">
    <subcellularLocation>
        <location evidence="1">Nucleus</location>
    </subcellularLocation>
</comment>
<keyword evidence="6" id="KW-0862">Zinc</keyword>
<evidence type="ECO:0000256" key="8">
    <source>
        <dbReference type="ARBA" id="ARBA00023125"/>
    </source>
</evidence>
<feature type="domain" description="C2H2-type" evidence="12">
    <location>
        <begin position="358"/>
        <end position="385"/>
    </location>
</feature>
<dbReference type="SUPFAM" id="SSF109640">
    <property type="entry name" value="KRAB domain (Kruppel-associated box)"/>
    <property type="match status" value="1"/>
</dbReference>
<gene>
    <name evidence="15" type="primary">LOC106979028</name>
</gene>
<evidence type="ECO:0000313" key="14">
    <source>
        <dbReference type="Proteomes" id="UP001652583"/>
    </source>
</evidence>
<keyword evidence="8" id="KW-0238">DNA-binding</keyword>
<proteinExistence type="inferred from homology"/>
<dbReference type="PROSITE" id="PS50157">
    <property type="entry name" value="ZINC_FINGER_C2H2_2"/>
    <property type="match status" value="11"/>
</dbReference>
<keyword evidence="3" id="KW-0479">Metal-binding</keyword>
<dbReference type="CDD" id="cd07765">
    <property type="entry name" value="KRAB_A-box"/>
    <property type="match status" value="1"/>
</dbReference>
<reference evidence="15" key="1">
    <citation type="submission" date="2025-08" db="UniProtKB">
        <authorList>
            <consortium name="RefSeq"/>
        </authorList>
    </citation>
    <scope>IDENTIFICATION</scope>
    <source>
        <tissue evidence="15">Blood</tissue>
    </source>
</reference>
<feature type="domain" description="C2H2-type" evidence="12">
    <location>
        <begin position="582"/>
        <end position="607"/>
    </location>
</feature>
<keyword evidence="5 11" id="KW-0863">Zinc-finger</keyword>
<evidence type="ECO:0000256" key="5">
    <source>
        <dbReference type="ARBA" id="ARBA00022771"/>
    </source>
</evidence>
<keyword evidence="9" id="KW-0804">Transcription</keyword>
<feature type="domain" description="C2H2-type" evidence="12">
    <location>
        <begin position="526"/>
        <end position="553"/>
    </location>
</feature>
<protein>
    <submittedName>
        <fullName evidence="15">Zinc finger protein 426-like isoform X1</fullName>
    </submittedName>
</protein>
<evidence type="ECO:0000256" key="1">
    <source>
        <dbReference type="ARBA" id="ARBA00004123"/>
    </source>
</evidence>
<dbReference type="Pfam" id="PF01352">
    <property type="entry name" value="KRAB"/>
    <property type="match status" value="1"/>
</dbReference>
<feature type="domain" description="C2H2-type" evidence="12">
    <location>
        <begin position="442"/>
        <end position="469"/>
    </location>
</feature>
<keyword evidence="7" id="KW-0805">Transcription regulation</keyword>
<feature type="domain" description="C2H2-type" evidence="12">
    <location>
        <begin position="329"/>
        <end position="357"/>
    </location>
</feature>
<evidence type="ECO:0000256" key="10">
    <source>
        <dbReference type="ARBA" id="ARBA00023242"/>
    </source>
</evidence>
<feature type="domain" description="C2H2-type" evidence="12">
    <location>
        <begin position="386"/>
        <end position="413"/>
    </location>
</feature>
<name>A0A6I9ZYP4_ACIJB</name>
<dbReference type="Gene3D" id="6.10.140.140">
    <property type="match status" value="1"/>
</dbReference>
<feature type="domain" description="C2H2-type" evidence="12">
    <location>
        <begin position="554"/>
        <end position="581"/>
    </location>
</feature>
<feature type="domain" description="KRAB" evidence="13">
    <location>
        <begin position="92"/>
        <end position="163"/>
    </location>
</feature>
<dbReference type="PROSITE" id="PS00028">
    <property type="entry name" value="ZINC_FINGER_C2H2_1"/>
    <property type="match status" value="11"/>
</dbReference>
<accession>A0A6I9ZYP4</accession>
<evidence type="ECO:0000256" key="11">
    <source>
        <dbReference type="PROSITE-ProRule" id="PRU00042"/>
    </source>
</evidence>
<dbReference type="SUPFAM" id="SSF57667">
    <property type="entry name" value="beta-beta-alpha zinc fingers"/>
    <property type="match status" value="8"/>
</dbReference>
<keyword evidence="10" id="KW-0539">Nucleus</keyword>
<dbReference type="PROSITE" id="PS50805">
    <property type="entry name" value="KRAB"/>
    <property type="match status" value="1"/>
</dbReference>
<evidence type="ECO:0000256" key="9">
    <source>
        <dbReference type="ARBA" id="ARBA00023163"/>
    </source>
</evidence>
<dbReference type="InterPro" id="IPR036051">
    <property type="entry name" value="KRAB_dom_sf"/>
</dbReference>
<sequence length="607" mass="70279">MNVRSDLHGKSLQRCKEHSILELNRIIRFLSCTEVILASDFASGRFHHQCPRMAAIDLTHDLSRDHFPLHEENTEAERMVAVWLKNYHQISVTFDDVALDFTQEEWILLDLSQRNLYRNVMLENYQNLVTVEYQLSKPKLIAWLEQQELRAVEQGILQEWETGLQTKGSKSHQDFFGGKTASEIQKERTHHGVELSDCQQSGKDLRKHFNIKTHVRTQNRENAFECNPYHNGFLTPQKKNSTREKLSELNRCGKILRLTPPIMYERTSLAGKSLECSDCGKTFINHSHFQAHMRIHAGGDFDEWKPFIRASVFSAGHTEHVQTHTQEPHECKQCGKSYADSKCLNNHIIRLHTGIKPFECSECRKAFATSSRLYVHLRLHTGEKPYRCKECGKHFQWPSLLRKHVRTHSGEKPYKCKECGKAVSRSSVLNEHLRIHTGEKPYKCKECGKRFTWLSVLRKHVQTHSGEKPYKCKECGKALSSSSILNEHLRIHTGEKPYKCQQCGKAFTNSSRLSVHLRTHTGEKPYQCKECGKAFVWPSVLKKHLRTHGGEKPYECGECEKALGSSSYLHEHLRPHTGDRPFQCGECGEAFRTFSYFHSHLRNHSRE</sequence>
<dbReference type="SMART" id="SM00349">
    <property type="entry name" value="KRAB"/>
    <property type="match status" value="1"/>
</dbReference>
<dbReference type="GO" id="GO:0006355">
    <property type="term" value="P:regulation of DNA-templated transcription"/>
    <property type="evidence" value="ECO:0007669"/>
    <property type="project" value="InterPro"/>
</dbReference>
<dbReference type="GeneID" id="106979028"/>
<evidence type="ECO:0000313" key="15">
    <source>
        <dbReference type="RefSeq" id="XP_014932273.3"/>
    </source>
</evidence>
<keyword evidence="4" id="KW-0677">Repeat</keyword>
<dbReference type="RefSeq" id="XP_014932273.3">
    <property type="nucleotide sequence ID" value="XM_015076787.3"/>
</dbReference>
<keyword evidence="14" id="KW-1185">Reference proteome</keyword>
<dbReference type="GO" id="GO:0005634">
    <property type="term" value="C:nucleus"/>
    <property type="evidence" value="ECO:0007669"/>
    <property type="project" value="UniProtKB-SubCell"/>
</dbReference>
<evidence type="ECO:0000256" key="6">
    <source>
        <dbReference type="ARBA" id="ARBA00022833"/>
    </source>
</evidence>
<evidence type="ECO:0000256" key="3">
    <source>
        <dbReference type="ARBA" id="ARBA00022723"/>
    </source>
</evidence>
<evidence type="ECO:0000259" key="12">
    <source>
        <dbReference type="PROSITE" id="PS50157"/>
    </source>
</evidence>
<comment type="similarity">
    <text evidence="2">Belongs to the krueppel C2H2-type zinc-finger protein family.</text>
</comment>
<evidence type="ECO:0000256" key="7">
    <source>
        <dbReference type="ARBA" id="ARBA00023015"/>
    </source>
</evidence>
<feature type="domain" description="C2H2-type" evidence="12">
    <location>
        <begin position="498"/>
        <end position="525"/>
    </location>
</feature>